<dbReference type="OrthoDB" id="2733756at2759"/>
<evidence type="ECO:0000313" key="2">
    <source>
        <dbReference type="Proteomes" id="UP000193067"/>
    </source>
</evidence>
<sequence length="420" mass="45023">MSFQQGATNTYVLPAALSGFIGGETTASALAYSHVYGRRNVLSLYSSPGSYEVAKLLQALARSRFWDGQRHDEAGVSVNPDAFVQADATSGPKYTAAFSGTAMESTGDIAQILSKYCGRLPVDAIATGRVTTPYAVTIAHLEHTPASEEHPTLKAPAPFLPILASIAASAGCAAIGDWHVFAMIVLGMFCNGATSSILRSGDLTFTRPNVTPGASAGDGYLENGNEIAVLKGSEAAVSAVTRGRLSLRFADAKSLKRLATCGSLATLQSVVQLLVVPQGTGFGQFMFLWSLGVAWLYNTVLAAREKEAKEKVVMENLLNEPTMRRYSLGTRAAMAVFLMQVLKPTNIEEQLEALVPNKTRAWALWRQTVARRLRDEKPTFNLAMPAEASEFSTGETTLLRTLLADAQVAVDLYSTARVQM</sequence>
<accession>A0A1Y2INT2</accession>
<protein>
    <submittedName>
        <fullName evidence="1">Uncharacterized protein</fullName>
    </submittedName>
</protein>
<proteinExistence type="predicted"/>
<name>A0A1Y2INT2_TRAC3</name>
<dbReference type="STRING" id="1353009.A0A1Y2INT2"/>
<keyword evidence="2" id="KW-1185">Reference proteome</keyword>
<dbReference type="Proteomes" id="UP000193067">
    <property type="component" value="Unassembled WGS sequence"/>
</dbReference>
<evidence type="ECO:0000313" key="1">
    <source>
        <dbReference type="EMBL" id="OSD02757.1"/>
    </source>
</evidence>
<gene>
    <name evidence="1" type="ORF">PYCCODRAFT_1389393</name>
</gene>
<organism evidence="1 2">
    <name type="scientific">Trametes coccinea (strain BRFM310)</name>
    <name type="common">Pycnoporus coccineus</name>
    <dbReference type="NCBI Taxonomy" id="1353009"/>
    <lineage>
        <taxon>Eukaryota</taxon>
        <taxon>Fungi</taxon>
        <taxon>Dikarya</taxon>
        <taxon>Basidiomycota</taxon>
        <taxon>Agaricomycotina</taxon>
        <taxon>Agaricomycetes</taxon>
        <taxon>Polyporales</taxon>
        <taxon>Polyporaceae</taxon>
        <taxon>Trametes</taxon>
    </lineage>
</organism>
<reference evidence="1 2" key="1">
    <citation type="journal article" date="2015" name="Biotechnol. Biofuels">
        <title>Enhanced degradation of softwood versus hardwood by the white-rot fungus Pycnoporus coccineus.</title>
        <authorList>
            <person name="Couturier M."/>
            <person name="Navarro D."/>
            <person name="Chevret D."/>
            <person name="Henrissat B."/>
            <person name="Piumi F."/>
            <person name="Ruiz-Duenas F.J."/>
            <person name="Martinez A.T."/>
            <person name="Grigoriev I.V."/>
            <person name="Riley R."/>
            <person name="Lipzen A."/>
            <person name="Berrin J.G."/>
            <person name="Master E.R."/>
            <person name="Rosso M.N."/>
        </authorList>
    </citation>
    <scope>NUCLEOTIDE SEQUENCE [LARGE SCALE GENOMIC DNA]</scope>
    <source>
        <strain evidence="1 2">BRFM310</strain>
    </source>
</reference>
<dbReference type="AlphaFoldDB" id="A0A1Y2INT2"/>
<dbReference type="EMBL" id="KZ084103">
    <property type="protein sequence ID" value="OSD02757.1"/>
    <property type="molecule type" value="Genomic_DNA"/>
</dbReference>